<dbReference type="PROSITE" id="PS00639">
    <property type="entry name" value="THIOL_PROTEASE_HIS"/>
    <property type="match status" value="1"/>
</dbReference>
<feature type="signal peptide" evidence="5">
    <location>
        <begin position="1"/>
        <end position="38"/>
    </location>
</feature>
<evidence type="ECO:0000256" key="2">
    <source>
        <dbReference type="ARBA" id="ARBA00023145"/>
    </source>
</evidence>
<accession>W7TNV5</accession>
<dbReference type="InterPro" id="IPR025660">
    <property type="entry name" value="Pept_his_AS"/>
</dbReference>
<dbReference type="OrthoDB" id="10253408at2759"/>
<dbReference type="Pfam" id="PF00112">
    <property type="entry name" value="Peptidase_C1"/>
    <property type="match status" value="1"/>
</dbReference>
<reference evidence="7 8" key="1">
    <citation type="journal article" date="2014" name="Mol. Plant">
        <title>Chromosome Scale Genome Assembly and Transcriptome Profiling of Nannochloropsis gaditana in Nitrogen Depletion.</title>
        <authorList>
            <person name="Corteggiani Carpinelli E."/>
            <person name="Telatin A."/>
            <person name="Vitulo N."/>
            <person name="Forcato C."/>
            <person name="D'Angelo M."/>
            <person name="Schiavon R."/>
            <person name="Vezzi A."/>
            <person name="Giacometti G.M."/>
            <person name="Morosinotto T."/>
            <person name="Valle G."/>
        </authorList>
    </citation>
    <scope>NUCLEOTIDE SEQUENCE [LARGE SCALE GENOMIC DNA]</scope>
    <source>
        <strain evidence="7 8">B-31</strain>
    </source>
</reference>
<dbReference type="InterPro" id="IPR013128">
    <property type="entry name" value="Peptidase_C1A"/>
</dbReference>
<keyword evidence="4" id="KW-0472">Membrane</keyword>
<dbReference type="InterPro" id="IPR039417">
    <property type="entry name" value="Peptidase_C1A_papain-like"/>
</dbReference>
<keyword evidence="4" id="KW-1133">Transmembrane helix</keyword>
<dbReference type="Gene3D" id="3.90.70.10">
    <property type="entry name" value="Cysteine proteinases"/>
    <property type="match status" value="1"/>
</dbReference>
<dbReference type="PRINTS" id="PR00705">
    <property type="entry name" value="PAPAIN"/>
</dbReference>
<dbReference type="Gene3D" id="1.10.287.2250">
    <property type="match status" value="1"/>
</dbReference>
<dbReference type="GO" id="GO:0008234">
    <property type="term" value="F:cysteine-type peptidase activity"/>
    <property type="evidence" value="ECO:0007669"/>
    <property type="project" value="InterPro"/>
</dbReference>
<dbReference type="SMART" id="SM00645">
    <property type="entry name" value="Pept_C1"/>
    <property type="match status" value="1"/>
</dbReference>
<feature type="region of interest" description="Disordered" evidence="3">
    <location>
        <begin position="182"/>
        <end position="215"/>
    </location>
</feature>
<feature type="compositionally biased region" description="Basic and acidic residues" evidence="3">
    <location>
        <begin position="510"/>
        <end position="528"/>
    </location>
</feature>
<dbReference type="GO" id="GO:0006508">
    <property type="term" value="P:proteolysis"/>
    <property type="evidence" value="ECO:0007669"/>
    <property type="project" value="InterPro"/>
</dbReference>
<feature type="region of interest" description="Disordered" evidence="3">
    <location>
        <begin position="600"/>
        <end position="620"/>
    </location>
</feature>
<feature type="region of interest" description="Disordered" evidence="3">
    <location>
        <begin position="510"/>
        <end position="546"/>
    </location>
</feature>
<proteinExistence type="inferred from homology"/>
<dbReference type="SUPFAM" id="SSF54001">
    <property type="entry name" value="Cysteine proteinases"/>
    <property type="match status" value="1"/>
</dbReference>
<evidence type="ECO:0000313" key="7">
    <source>
        <dbReference type="EMBL" id="EWM22076.1"/>
    </source>
</evidence>
<comment type="caution">
    <text evidence="7">The sequence shown here is derived from an EMBL/GenBank/DDBJ whole genome shotgun (WGS) entry which is preliminary data.</text>
</comment>
<dbReference type="Proteomes" id="UP000019335">
    <property type="component" value="Unassembled WGS sequence"/>
</dbReference>
<dbReference type="InterPro" id="IPR000668">
    <property type="entry name" value="Peptidase_C1A_C"/>
</dbReference>
<dbReference type="EMBL" id="AZIL01002280">
    <property type="protein sequence ID" value="EWM22076.1"/>
    <property type="molecule type" value="Genomic_DNA"/>
</dbReference>
<sequence>MIFGRRRYSSLRSMLRPLTIFITQFMLLSVGMPPRSAATSIIEGDREGALLWERYEMYVREFNKTFASTLDKEAAFSHFGRTDAYLRAFSSPSSSSTPPSAPSFTVGHSHFSDWSPEEIQAHFSASSVSWARAFEFPGQSQARNQGRGGLRVQEEDSTAAWRERDGAFVRDEREPVPAHTALDAFPAGLDPPGTLSGPNTRPHPGGTGTSSVPGNDPLSFLRLFPPFSHLLPPPRPPPALPTHLDWSLPSLNPTGRSVVSPPVNQGRCGGCWSLVSASVVESAVAISTRSPVTPLSAQELLDCDVAWNAGCLGGNPIQSYAWVKKHGLAPAQVYPYRGEEQACEARRQEAVSAITGYRVLPACDEAGLLEAVARQPVAVGIAGQHPSFLFYAGGIYDDEACGRREGGATVLNHALVVVGYGRDAKTGVPYWKCKNSWGQAWGEDGFVRIRRWETGPGAVGKGGAREGEGVLCGATGAGVCGLALAPSIPLGAYGGNATAWLQAQRMMEGKKDGVIGGQEPKKGEEGKGKRGTGRKGASGADTDDDPIASLLSTEARRVAVGLVALLILLLGFYYFMRQPVWDPSTAGTGGAWGEGMRRQAALGGKPTDGNAVGASRYGSV</sequence>
<dbReference type="PANTHER" id="PTHR12411">
    <property type="entry name" value="CYSTEINE PROTEASE FAMILY C1-RELATED"/>
    <property type="match status" value="1"/>
</dbReference>
<feature type="region of interest" description="Disordered" evidence="3">
    <location>
        <begin position="140"/>
        <end position="159"/>
    </location>
</feature>
<feature type="transmembrane region" description="Helical" evidence="4">
    <location>
        <begin position="558"/>
        <end position="576"/>
    </location>
</feature>
<name>W7TNV5_9STRA</name>
<dbReference type="InterPro" id="IPR038765">
    <property type="entry name" value="Papain-like_cys_pep_sf"/>
</dbReference>
<organism evidence="7 8">
    <name type="scientific">Nannochloropsis gaditana</name>
    <dbReference type="NCBI Taxonomy" id="72520"/>
    <lineage>
        <taxon>Eukaryota</taxon>
        <taxon>Sar</taxon>
        <taxon>Stramenopiles</taxon>
        <taxon>Ochrophyta</taxon>
        <taxon>Eustigmatophyceae</taxon>
        <taxon>Eustigmatales</taxon>
        <taxon>Monodopsidaceae</taxon>
        <taxon>Nannochloropsis</taxon>
    </lineage>
</organism>
<evidence type="ECO:0000256" key="4">
    <source>
        <dbReference type="SAM" id="Phobius"/>
    </source>
</evidence>
<evidence type="ECO:0000256" key="1">
    <source>
        <dbReference type="ARBA" id="ARBA00008455"/>
    </source>
</evidence>
<keyword evidence="8" id="KW-1185">Reference proteome</keyword>
<evidence type="ECO:0000256" key="5">
    <source>
        <dbReference type="SAM" id="SignalP"/>
    </source>
</evidence>
<comment type="similarity">
    <text evidence="1">Belongs to the peptidase C1 family.</text>
</comment>
<feature type="chain" id="PRO_5004900916" evidence="5">
    <location>
        <begin position="39"/>
        <end position="620"/>
    </location>
</feature>
<evidence type="ECO:0000313" key="8">
    <source>
        <dbReference type="Proteomes" id="UP000019335"/>
    </source>
</evidence>
<dbReference type="CDD" id="cd02248">
    <property type="entry name" value="Peptidase_C1A"/>
    <property type="match status" value="1"/>
</dbReference>
<gene>
    <name evidence="7" type="ORF">Naga_100039g23</name>
</gene>
<evidence type="ECO:0000256" key="3">
    <source>
        <dbReference type="SAM" id="MobiDB-lite"/>
    </source>
</evidence>
<keyword evidence="4" id="KW-0812">Transmembrane</keyword>
<keyword evidence="2" id="KW-0865">Zymogen</keyword>
<feature type="domain" description="Peptidase C1A papain C-terminal" evidence="6">
    <location>
        <begin position="240"/>
        <end position="471"/>
    </location>
</feature>
<evidence type="ECO:0000259" key="6">
    <source>
        <dbReference type="SMART" id="SM00645"/>
    </source>
</evidence>
<dbReference type="AlphaFoldDB" id="W7TNV5"/>
<keyword evidence="5" id="KW-0732">Signal</keyword>
<protein>
    <submittedName>
        <fullName evidence="7">Cysteine proteinase</fullName>
    </submittedName>
</protein>